<name>A0ACC2ZP28_9PEZI</name>
<gene>
    <name evidence="1" type="ORF">H2199_000105</name>
</gene>
<evidence type="ECO:0000313" key="2">
    <source>
        <dbReference type="Proteomes" id="UP001172680"/>
    </source>
</evidence>
<keyword evidence="2" id="KW-1185">Reference proteome</keyword>
<dbReference type="EMBL" id="JAPDRP010000001">
    <property type="protein sequence ID" value="KAJ9649330.1"/>
    <property type="molecule type" value="Genomic_DNA"/>
</dbReference>
<evidence type="ECO:0000313" key="1">
    <source>
        <dbReference type="EMBL" id="KAJ9649330.1"/>
    </source>
</evidence>
<protein>
    <submittedName>
        <fullName evidence="1">Uncharacterized protein</fullName>
    </submittedName>
</protein>
<proteinExistence type="predicted"/>
<organism evidence="1 2">
    <name type="scientific">Coniosporium tulheliwenetii</name>
    <dbReference type="NCBI Taxonomy" id="3383036"/>
    <lineage>
        <taxon>Eukaryota</taxon>
        <taxon>Fungi</taxon>
        <taxon>Dikarya</taxon>
        <taxon>Ascomycota</taxon>
        <taxon>Pezizomycotina</taxon>
        <taxon>Dothideomycetes</taxon>
        <taxon>Dothideomycetes incertae sedis</taxon>
        <taxon>Coniosporium</taxon>
    </lineage>
</organism>
<sequence>MAPARSKTPTSAPYPPPSAGGYGFANWPRFNFQTGTYDYSDRLWPVDPPAQQDIYEWGNIYNIDGQQVRHQKHRDDVQRAFKRTAAELWCRRARNGAWTRTMESPTVNPMDLLINKPSPTAMPPPPTFRPDMQHTTSCLPISRTVVRAPWLTPYPGSGLKQVEAYSEQPHPASLTTKSTADHISQPLPVIGANKAQIPIDTPHFHQPSLAAYSPASSASSTPSVGQVRNAQIPAPLPAFRAPSAMMSAQASHPSAAQSATMCGRAPPAPMLAAPGHLYGVLAPHVHEENKPAGY</sequence>
<dbReference type="Proteomes" id="UP001172680">
    <property type="component" value="Unassembled WGS sequence"/>
</dbReference>
<accession>A0ACC2ZP28</accession>
<comment type="caution">
    <text evidence="1">The sequence shown here is derived from an EMBL/GenBank/DDBJ whole genome shotgun (WGS) entry which is preliminary data.</text>
</comment>
<reference evidence="1" key="1">
    <citation type="submission" date="2022-10" db="EMBL/GenBank/DDBJ databases">
        <title>Culturing micro-colonial fungi from biological soil crusts in the Mojave desert and describing Neophaeococcomyces mojavensis, and introducing the new genera and species Taxawa tesnikishii.</title>
        <authorList>
            <person name="Kurbessoian T."/>
            <person name="Stajich J.E."/>
        </authorList>
    </citation>
    <scope>NUCLEOTIDE SEQUENCE</scope>
    <source>
        <strain evidence="1">JES_115</strain>
    </source>
</reference>